<dbReference type="EC" id="2.7.8.37" evidence="1"/>
<comment type="caution">
    <text evidence="1">The sequence shown here is derived from an EMBL/GenBank/DDBJ whole genome shotgun (WGS) entry which is preliminary data.</text>
</comment>
<dbReference type="NCBIfam" id="TIGR03293">
    <property type="entry name" value="PhnG_redo"/>
    <property type="match status" value="1"/>
</dbReference>
<reference evidence="1 2" key="1">
    <citation type="submission" date="2023-07" db="EMBL/GenBank/DDBJ databases">
        <title>Genomic Encyclopedia of Type Strains, Phase IV (KMG-IV): sequencing the most valuable type-strain genomes for metagenomic binning, comparative biology and taxonomic classification.</title>
        <authorList>
            <person name="Goeker M."/>
        </authorList>
    </citation>
    <scope>NUCLEOTIDE SEQUENCE [LARGE SCALE GENOMIC DNA]</scope>
    <source>
        <strain evidence="1 2">DSM 19154</strain>
    </source>
</reference>
<dbReference type="GO" id="GO:0061693">
    <property type="term" value="F:alpha-D-ribose 1-methylphosphonate 5-triphosphate synthase activity"/>
    <property type="evidence" value="ECO:0007669"/>
    <property type="project" value="UniProtKB-EC"/>
</dbReference>
<evidence type="ECO:0000313" key="2">
    <source>
        <dbReference type="Proteomes" id="UP001225034"/>
    </source>
</evidence>
<proteinExistence type="predicted"/>
<sequence length="140" mass="15587">MKRHMRTKILVESGPALAAQLADEVIAGYSVVEMVAPRQGLTMVKMRETAKKSLFFIGEALITEAMVEIDGHVGMGMIVGMDEERARHLAIIDAAYQAELPETKQWTNWLLAAQDELNAKQAKEHAQLMKTKVSFDTMDV</sequence>
<name>A0ABT9YGH9_9BACI</name>
<evidence type="ECO:0000313" key="1">
    <source>
        <dbReference type="EMBL" id="MDQ0206973.1"/>
    </source>
</evidence>
<dbReference type="InterPro" id="IPR009609">
    <property type="entry name" value="Phosphonate_metab_PhnG"/>
</dbReference>
<keyword evidence="2" id="KW-1185">Reference proteome</keyword>
<keyword evidence="1" id="KW-0808">Transferase</keyword>
<accession>A0ABT9YGH9</accession>
<organism evidence="1 2">
    <name type="scientific">Alkalicoccobacillus murimartini</name>
    <dbReference type="NCBI Taxonomy" id="171685"/>
    <lineage>
        <taxon>Bacteria</taxon>
        <taxon>Bacillati</taxon>
        <taxon>Bacillota</taxon>
        <taxon>Bacilli</taxon>
        <taxon>Bacillales</taxon>
        <taxon>Bacillaceae</taxon>
        <taxon>Alkalicoccobacillus</taxon>
    </lineage>
</organism>
<dbReference type="Proteomes" id="UP001225034">
    <property type="component" value="Unassembled WGS sequence"/>
</dbReference>
<dbReference type="Pfam" id="PF06754">
    <property type="entry name" value="PhnG"/>
    <property type="match status" value="1"/>
</dbReference>
<gene>
    <name evidence="1" type="ORF">J2S05_001772</name>
</gene>
<protein>
    <submittedName>
        <fullName evidence="1">Alpha-D-ribose 1-methylphosphonate 5-triphosphate synthase subunit PhnG</fullName>
        <ecNumber evidence="1">2.7.8.37</ecNumber>
    </submittedName>
</protein>
<dbReference type="RefSeq" id="WP_306981892.1">
    <property type="nucleotide sequence ID" value="NZ_JAUSUA010000002.1"/>
</dbReference>
<dbReference type="EMBL" id="JAUSUA010000002">
    <property type="protein sequence ID" value="MDQ0206973.1"/>
    <property type="molecule type" value="Genomic_DNA"/>
</dbReference>